<evidence type="ECO:0000313" key="3">
    <source>
        <dbReference type="Proteomes" id="UP000676336"/>
    </source>
</evidence>
<feature type="non-terminal residue" evidence="1">
    <location>
        <position position="1"/>
    </location>
</feature>
<dbReference type="EMBL" id="CAJOBI010029914">
    <property type="protein sequence ID" value="CAF4267044.1"/>
    <property type="molecule type" value="Genomic_DNA"/>
</dbReference>
<reference evidence="1" key="1">
    <citation type="submission" date="2021-02" db="EMBL/GenBank/DDBJ databases">
        <authorList>
            <person name="Nowell W R."/>
        </authorList>
    </citation>
    <scope>NUCLEOTIDE SEQUENCE</scope>
</reference>
<protein>
    <submittedName>
        <fullName evidence="1">Uncharacterized protein</fullName>
    </submittedName>
</protein>
<sequence length="69" mass="7794">FATNSIIADGRSLASMIGINGFHRVINIDLLGDVGIFHVVYLIPILLQKINHRDIHDKALTQKFHHEVH</sequence>
<dbReference type="Proteomes" id="UP000676336">
    <property type="component" value="Unassembled WGS sequence"/>
</dbReference>
<accession>A0A8S2T326</accession>
<evidence type="ECO:0000313" key="1">
    <source>
        <dbReference type="EMBL" id="CAF4266533.1"/>
    </source>
</evidence>
<gene>
    <name evidence="1" type="ORF">SMN809_LOCUS24645</name>
    <name evidence="2" type="ORF">SMN809_LOCUS24667</name>
</gene>
<proteinExistence type="predicted"/>
<dbReference type="AlphaFoldDB" id="A0A8S2T326"/>
<name>A0A8S2T326_9BILA</name>
<evidence type="ECO:0000313" key="2">
    <source>
        <dbReference type="EMBL" id="CAF4267044.1"/>
    </source>
</evidence>
<comment type="caution">
    <text evidence="1">The sequence shown here is derived from an EMBL/GenBank/DDBJ whole genome shotgun (WGS) entry which is preliminary data.</text>
</comment>
<organism evidence="1 3">
    <name type="scientific">Rotaria magnacalcarata</name>
    <dbReference type="NCBI Taxonomy" id="392030"/>
    <lineage>
        <taxon>Eukaryota</taxon>
        <taxon>Metazoa</taxon>
        <taxon>Spiralia</taxon>
        <taxon>Gnathifera</taxon>
        <taxon>Rotifera</taxon>
        <taxon>Eurotatoria</taxon>
        <taxon>Bdelloidea</taxon>
        <taxon>Philodinida</taxon>
        <taxon>Philodinidae</taxon>
        <taxon>Rotaria</taxon>
    </lineage>
</organism>
<dbReference type="EMBL" id="CAJOBI010029802">
    <property type="protein sequence ID" value="CAF4266533.1"/>
    <property type="molecule type" value="Genomic_DNA"/>
</dbReference>